<keyword evidence="3" id="KW-1185">Reference proteome</keyword>
<proteinExistence type="predicted"/>
<dbReference type="Proteomes" id="UP001497744">
    <property type="component" value="Unassembled WGS sequence"/>
</dbReference>
<evidence type="ECO:0000313" key="2">
    <source>
        <dbReference type="EMBL" id="GIX63769.1"/>
    </source>
</evidence>
<evidence type="ECO:0000313" key="3">
    <source>
        <dbReference type="Proteomes" id="UP001497744"/>
    </source>
</evidence>
<dbReference type="Pfam" id="PF12785">
    <property type="entry name" value="VESA1_N"/>
    <property type="match status" value="1"/>
</dbReference>
<name>A0AAV4LVF8_BABCB</name>
<dbReference type="InterPro" id="IPR024751">
    <property type="entry name" value="VESA1"/>
</dbReference>
<keyword evidence="1" id="KW-1133">Transmembrane helix</keyword>
<reference evidence="2 3" key="1">
    <citation type="submission" date="2021-06" db="EMBL/GenBank/DDBJ databases">
        <title>Genome sequence of Babesia caballi.</title>
        <authorList>
            <person name="Yamagishi J."/>
            <person name="Kidaka T."/>
            <person name="Ochi A."/>
        </authorList>
    </citation>
    <scope>NUCLEOTIDE SEQUENCE [LARGE SCALE GENOMIC DNA]</scope>
    <source>
        <strain evidence="2">USDA-D6B2</strain>
    </source>
</reference>
<dbReference type="GeneID" id="94195250"/>
<dbReference type="AlphaFoldDB" id="A0AAV4LVF8"/>
<dbReference type="EMBL" id="BPLF01000002">
    <property type="protein sequence ID" value="GIX63769.1"/>
    <property type="molecule type" value="Genomic_DNA"/>
</dbReference>
<organism evidence="2 3">
    <name type="scientific">Babesia caballi</name>
    <dbReference type="NCBI Taxonomy" id="5871"/>
    <lineage>
        <taxon>Eukaryota</taxon>
        <taxon>Sar</taxon>
        <taxon>Alveolata</taxon>
        <taxon>Apicomplexa</taxon>
        <taxon>Aconoidasida</taxon>
        <taxon>Piroplasmida</taxon>
        <taxon>Babesiidae</taxon>
        <taxon>Babesia</taxon>
    </lineage>
</organism>
<feature type="transmembrane region" description="Helical" evidence="1">
    <location>
        <begin position="1108"/>
        <end position="1128"/>
    </location>
</feature>
<protein>
    <submittedName>
        <fullName evidence="2">Variant erythrocyte surface antigen-1 family protein</fullName>
    </submittedName>
</protein>
<keyword evidence="1" id="KW-0812">Transmembrane</keyword>
<keyword evidence="1" id="KW-0472">Membrane</keyword>
<gene>
    <name evidence="2" type="ORF">BcabD6B2_32040</name>
</gene>
<accession>A0AAV4LVF8</accession>
<dbReference type="RefSeq" id="XP_067715838.1">
    <property type="nucleotide sequence ID" value="XM_067859737.1"/>
</dbReference>
<comment type="caution">
    <text evidence="2">The sequence shown here is derived from an EMBL/GenBank/DDBJ whole genome shotgun (WGS) entry which is preliminary data.</text>
</comment>
<evidence type="ECO:0000256" key="1">
    <source>
        <dbReference type="SAM" id="Phobius"/>
    </source>
</evidence>
<sequence length="1173" mass="129257">MVNSLLDCPSNLKEAIDWILRVTGKDGGQGGGGGTAAITELSKQVKRLLEEVKGFDTKQSVEIGKVIQALDTSSGELITPLSERLRDFIGYGSQDGKGGIALVLEPVHRLKDGLLMFWVGMFPNLLSLVENSGIGNTLSGALSKIVEFDEVVKVVKGLRSRKGKDVSDVFEKLNHVEGLDNTQKGVTQYAPVVSKYLGSVLGAVNGVIKNAFSKLNDSNLKQKLPALSQKFNSLDSQVDSLKNGLITLVTNYEKGENIIKSNIEKVKSSLATLNETANYGVLANEINEAFSKIYPQRDQRNAENIKAAFALLDANSIISAVCSGISGFLSPLQKKGYKSAYHGYTWNDEGTGVGINTASSYQQKVEVCTKIFMGCIPFVFSMLSYLYWQCRDGGEWGEQQLGGGGSVGGLDLLYHMSSLGYHSSYLNGHMKGSKVKGIMEKKFQDLQTGIAGRQTSYPDFFSEIHKKIAEPATLLQSRNVNSLSILYYAASLYFKAVQDRQYNDLSVKPSQPTTIRDMLYWVSGLQYSPNYESLRSNITSLFQSILNKPNKADASLALDVAISSSDGSKDTVAPASLKNHITNLCLSAPVVLGFIQGSGESEKSGEPWLHYLFSNGSQFTYRSGASLLNDFCEYMYAIQFQLTFLSQQCSGIYSISCGWKHCRFGTDIEPTSPDGQMVPSHICKGFNCPGKEPWRCNHIGNPGRNCNHNQGGLGCGTGANFSPLQAFLTDHLKGFSIPKTPTPNSRTHLDNHTPGLMCHVKMGFHGHLRAKPSVGVGLSHALEQFCGGYTSPVRQLCETLNCLTKRTPRTLGDLFGFYWHLTGQMFNTTQLKEHLQDALKLYDSDVMNTQPMKHFLKGLSSIQNKSLFFQSLENLTDQIPFWDALDDCGIAGVLACSLYGLASHCHKRYGQSINHNPKCYSPSPTSSKPDQVDDLSSLCGCNGKPQNSDFNNGMCGKYFSPLVYSTGSTFIPKYSSTYLSWIVYLSSEFYEALRELQKHFESIECTHCGTNCKGIASCHAIPNARCQCDSVVTCSSVFPLLYSCGLTFNDAAALNGWKYYEGWKANSDTKRNCAKFSRQISAVLAENAPLHNLLLAIDEFMYYVRFRFMSLISVLWICSFLIFLYFILHSIDLLHVKSHVHFPSSHSIPPVTLLTTSKAPSLTKFTKLAYFMP</sequence>